<dbReference type="GO" id="GO:0016020">
    <property type="term" value="C:membrane"/>
    <property type="evidence" value="ECO:0007669"/>
    <property type="project" value="UniProtKB-SubCell"/>
</dbReference>
<accession>A0A154UZD6</accession>
<comment type="subcellular location">
    <subcellularLocation>
        <location evidence="1">Membrane</location>
        <topology evidence="1">Multi-pass membrane protein</topology>
    </subcellularLocation>
</comment>
<evidence type="ECO:0000256" key="4">
    <source>
        <dbReference type="ARBA" id="ARBA00023136"/>
    </source>
</evidence>
<organism evidence="7 8">
    <name type="scientific">Clavibacter tessellarius</name>
    <dbReference type="NCBI Taxonomy" id="31965"/>
    <lineage>
        <taxon>Bacteria</taxon>
        <taxon>Bacillati</taxon>
        <taxon>Actinomycetota</taxon>
        <taxon>Actinomycetes</taxon>
        <taxon>Micrococcales</taxon>
        <taxon>Microbacteriaceae</taxon>
        <taxon>Clavibacter</taxon>
    </lineage>
</organism>
<gene>
    <name evidence="7" type="ORF">AWH51_13295</name>
</gene>
<comment type="caution">
    <text evidence="7">The sequence shown here is derived from an EMBL/GenBank/DDBJ whole genome shotgun (WGS) entry which is preliminary data.</text>
</comment>
<evidence type="ECO:0000256" key="1">
    <source>
        <dbReference type="ARBA" id="ARBA00004141"/>
    </source>
</evidence>
<keyword evidence="4 6" id="KW-0472">Membrane</keyword>
<sequence>MTSRPASRPTDADQRAADPRIAPDGGRRSVPRTLARILLGLVLIMAGTGHLTVARESFQAQVPTWLPMDPDFVVLASGVVEILLGLSLVLLGRWRIWVGLVVAAFFVAIFPGNISQLVTRTPAFGLETDAARAIRLVFQPLLVLWALWSTGAWSAWRNRRARR</sequence>
<dbReference type="AlphaFoldDB" id="A0A154UZD6"/>
<evidence type="ECO:0000256" key="2">
    <source>
        <dbReference type="ARBA" id="ARBA00022692"/>
    </source>
</evidence>
<dbReference type="Proteomes" id="UP000076218">
    <property type="component" value="Unassembled WGS sequence"/>
</dbReference>
<reference evidence="7 8" key="1">
    <citation type="submission" date="2016-01" db="EMBL/GenBank/DDBJ databases">
        <title>Draft genome sequence of Clavibacter michiganensis subsp. tessellarius DOAB 609.</title>
        <authorList>
            <person name="Tambong J.T."/>
        </authorList>
    </citation>
    <scope>NUCLEOTIDE SEQUENCE [LARGE SCALE GENOMIC DNA]</scope>
    <source>
        <strain evidence="7 8">DOAB 609</strain>
    </source>
</reference>
<feature type="transmembrane region" description="Helical" evidence="6">
    <location>
        <begin position="96"/>
        <end position="114"/>
    </location>
</feature>
<evidence type="ECO:0000313" key="7">
    <source>
        <dbReference type="EMBL" id="KZC94490.1"/>
    </source>
</evidence>
<feature type="transmembrane region" description="Helical" evidence="6">
    <location>
        <begin position="72"/>
        <end position="91"/>
    </location>
</feature>
<evidence type="ECO:0000313" key="8">
    <source>
        <dbReference type="Proteomes" id="UP000076218"/>
    </source>
</evidence>
<dbReference type="PANTHER" id="PTHR36974:SF1">
    <property type="entry name" value="DOXX FAMILY MEMBRANE PROTEIN"/>
    <property type="match status" value="1"/>
</dbReference>
<dbReference type="OrthoDB" id="9788974at2"/>
<dbReference type="STRING" id="31965.AWH51_13295"/>
<dbReference type="PANTHER" id="PTHR36974">
    <property type="entry name" value="MEMBRANE PROTEIN-RELATED"/>
    <property type="match status" value="1"/>
</dbReference>
<keyword evidence="3 6" id="KW-1133">Transmembrane helix</keyword>
<dbReference type="InterPro" id="IPR032808">
    <property type="entry name" value="DoxX"/>
</dbReference>
<dbReference type="Pfam" id="PF07681">
    <property type="entry name" value="DoxX"/>
    <property type="match status" value="1"/>
</dbReference>
<keyword evidence="2 6" id="KW-0812">Transmembrane</keyword>
<evidence type="ECO:0000256" key="3">
    <source>
        <dbReference type="ARBA" id="ARBA00022989"/>
    </source>
</evidence>
<dbReference type="RefSeq" id="WP_063072195.1">
    <property type="nucleotide sequence ID" value="NZ_LQXA01000042.1"/>
</dbReference>
<evidence type="ECO:0000256" key="6">
    <source>
        <dbReference type="SAM" id="Phobius"/>
    </source>
</evidence>
<feature type="region of interest" description="Disordered" evidence="5">
    <location>
        <begin position="1"/>
        <end position="28"/>
    </location>
</feature>
<evidence type="ECO:0008006" key="9">
    <source>
        <dbReference type="Google" id="ProtNLM"/>
    </source>
</evidence>
<dbReference type="EMBL" id="LQXA01000042">
    <property type="protein sequence ID" value="KZC94490.1"/>
    <property type="molecule type" value="Genomic_DNA"/>
</dbReference>
<evidence type="ECO:0000256" key="5">
    <source>
        <dbReference type="SAM" id="MobiDB-lite"/>
    </source>
</evidence>
<feature type="transmembrane region" description="Helical" evidence="6">
    <location>
        <begin position="134"/>
        <end position="156"/>
    </location>
</feature>
<name>A0A154UZD6_9MICO</name>
<feature type="transmembrane region" description="Helical" evidence="6">
    <location>
        <begin position="34"/>
        <end position="52"/>
    </location>
</feature>
<proteinExistence type="predicted"/>
<protein>
    <recommendedName>
        <fullName evidence="9">DoxX family membrane protein</fullName>
    </recommendedName>
</protein>